<dbReference type="AlphaFoldDB" id="A0A518AMR8"/>
<dbReference type="KEGG" id="amuc:Pan181_22050"/>
<organism evidence="13 14">
    <name type="scientific">Aeoliella mucimassa</name>
    <dbReference type="NCBI Taxonomy" id="2527972"/>
    <lineage>
        <taxon>Bacteria</taxon>
        <taxon>Pseudomonadati</taxon>
        <taxon>Planctomycetota</taxon>
        <taxon>Planctomycetia</taxon>
        <taxon>Pirellulales</taxon>
        <taxon>Lacipirellulaceae</taxon>
        <taxon>Aeoliella</taxon>
    </lineage>
</organism>
<dbReference type="OrthoDB" id="9813612at2"/>
<dbReference type="HAMAP" id="MF_01023">
    <property type="entry name" value="HisC_aminotrans_2"/>
    <property type="match status" value="1"/>
</dbReference>
<dbReference type="EC" id="2.6.1.9" evidence="11"/>
<evidence type="ECO:0000256" key="3">
    <source>
        <dbReference type="ARBA" id="ARBA00007970"/>
    </source>
</evidence>
<dbReference type="NCBIfam" id="TIGR01141">
    <property type="entry name" value="hisC"/>
    <property type="match status" value="1"/>
</dbReference>
<protein>
    <recommendedName>
        <fullName evidence="11">Histidinol-phosphate aminotransferase</fullName>
        <ecNumber evidence="11">2.6.1.9</ecNumber>
    </recommendedName>
    <alternativeName>
        <fullName evidence="11">Imidazole acetol-phosphate transaminase</fullName>
    </alternativeName>
</protein>
<keyword evidence="6 11" id="KW-0028">Amino-acid biosynthesis</keyword>
<feature type="domain" description="Aminotransferase class I/classII large" evidence="12">
    <location>
        <begin position="22"/>
        <end position="344"/>
    </location>
</feature>
<comment type="catalytic activity">
    <reaction evidence="10 11">
        <text>L-histidinol phosphate + 2-oxoglutarate = 3-(imidazol-4-yl)-2-oxopropyl phosphate + L-glutamate</text>
        <dbReference type="Rhea" id="RHEA:23744"/>
        <dbReference type="ChEBI" id="CHEBI:16810"/>
        <dbReference type="ChEBI" id="CHEBI:29985"/>
        <dbReference type="ChEBI" id="CHEBI:57766"/>
        <dbReference type="ChEBI" id="CHEBI:57980"/>
        <dbReference type="EC" id="2.6.1.9"/>
    </reaction>
</comment>
<dbReference type="UniPathway" id="UPA00031">
    <property type="reaction ID" value="UER00012"/>
</dbReference>
<keyword evidence="8 11" id="KW-0663">Pyridoxal phosphate</keyword>
<dbReference type="GO" id="GO:0000105">
    <property type="term" value="P:L-histidine biosynthetic process"/>
    <property type="evidence" value="ECO:0007669"/>
    <property type="project" value="UniProtKB-UniRule"/>
</dbReference>
<sequence length="347" mass="38048">MIRPAIQSMTGYQPGEQPRRGKVIKLNTNENPYPPSPRVVEAIRQAAEAGLQKYPDPMAGAFRLRAAEVLADDLPQITPEWILCGNGSDDILTILTRTFVGEGDLLRYPKPSYVLYKTLADIQGAQVDVVDFQADWQLGERFTAATDRLRLAFVANPNSPSGTVLSVAEVAKLADSLPCPLVVDEAYVDFAEANCLSLVGENPSVIVTRTLSKSYALAGLRFGYCVAQPQVIEQLVKVKDSYNCDALSIAAATAAIDDQAWLKQNCEKVLATRARMADAFKDKGFVITDSQANFVWCTHESRDLKQLYEDLKSAGILVRYMSYDGWPEGIRVSVGTDDQVDACLAML</sequence>
<comment type="pathway">
    <text evidence="2 11">Amino-acid biosynthesis; L-histidine biosynthesis; L-histidine from 5-phospho-alpha-D-ribose 1-diphosphate: step 7/9.</text>
</comment>
<dbReference type="InterPro" id="IPR015424">
    <property type="entry name" value="PyrdxlP-dep_Trfase"/>
</dbReference>
<dbReference type="CDD" id="cd00609">
    <property type="entry name" value="AAT_like"/>
    <property type="match status" value="1"/>
</dbReference>
<dbReference type="Gene3D" id="3.90.1150.10">
    <property type="entry name" value="Aspartate Aminotransferase, domain 1"/>
    <property type="match status" value="1"/>
</dbReference>
<dbReference type="PROSITE" id="PS00599">
    <property type="entry name" value="AA_TRANSFER_CLASS_2"/>
    <property type="match status" value="1"/>
</dbReference>
<dbReference type="SUPFAM" id="SSF53383">
    <property type="entry name" value="PLP-dependent transferases"/>
    <property type="match status" value="1"/>
</dbReference>
<proteinExistence type="inferred from homology"/>
<keyword evidence="5 11" id="KW-0032">Aminotransferase</keyword>
<comment type="subunit">
    <text evidence="4 11">Homodimer.</text>
</comment>
<comment type="similarity">
    <text evidence="3 11">Belongs to the class-II pyridoxal-phosphate-dependent aminotransferase family. Histidinol-phosphate aminotransferase subfamily.</text>
</comment>
<keyword evidence="7 11" id="KW-0808">Transferase</keyword>
<dbReference type="Gene3D" id="3.40.640.10">
    <property type="entry name" value="Type I PLP-dependent aspartate aminotransferase-like (Major domain)"/>
    <property type="match status" value="1"/>
</dbReference>
<evidence type="ECO:0000256" key="6">
    <source>
        <dbReference type="ARBA" id="ARBA00022605"/>
    </source>
</evidence>
<gene>
    <name evidence="11 13" type="primary">hisC</name>
    <name evidence="13" type="ORF">Pan181_22050</name>
</gene>
<dbReference type="GO" id="GO:0030170">
    <property type="term" value="F:pyridoxal phosphate binding"/>
    <property type="evidence" value="ECO:0007669"/>
    <property type="project" value="InterPro"/>
</dbReference>
<keyword evidence="14" id="KW-1185">Reference proteome</keyword>
<dbReference type="InterPro" id="IPR015421">
    <property type="entry name" value="PyrdxlP-dep_Trfase_major"/>
</dbReference>
<dbReference type="InterPro" id="IPR015422">
    <property type="entry name" value="PyrdxlP-dep_Trfase_small"/>
</dbReference>
<name>A0A518AMR8_9BACT</name>
<comment type="cofactor">
    <cofactor evidence="1 11">
        <name>pyridoxal 5'-phosphate</name>
        <dbReference type="ChEBI" id="CHEBI:597326"/>
    </cofactor>
</comment>
<evidence type="ECO:0000256" key="4">
    <source>
        <dbReference type="ARBA" id="ARBA00011738"/>
    </source>
</evidence>
<evidence type="ECO:0000256" key="1">
    <source>
        <dbReference type="ARBA" id="ARBA00001933"/>
    </source>
</evidence>
<dbReference type="Pfam" id="PF00155">
    <property type="entry name" value="Aminotran_1_2"/>
    <property type="match status" value="1"/>
</dbReference>
<evidence type="ECO:0000256" key="8">
    <source>
        <dbReference type="ARBA" id="ARBA00022898"/>
    </source>
</evidence>
<evidence type="ECO:0000259" key="12">
    <source>
        <dbReference type="Pfam" id="PF00155"/>
    </source>
</evidence>
<evidence type="ECO:0000313" key="14">
    <source>
        <dbReference type="Proteomes" id="UP000315750"/>
    </source>
</evidence>
<reference evidence="13 14" key="1">
    <citation type="submission" date="2019-02" db="EMBL/GenBank/DDBJ databases">
        <title>Deep-cultivation of Planctomycetes and their phenomic and genomic characterization uncovers novel biology.</title>
        <authorList>
            <person name="Wiegand S."/>
            <person name="Jogler M."/>
            <person name="Boedeker C."/>
            <person name="Pinto D."/>
            <person name="Vollmers J."/>
            <person name="Rivas-Marin E."/>
            <person name="Kohn T."/>
            <person name="Peeters S.H."/>
            <person name="Heuer A."/>
            <person name="Rast P."/>
            <person name="Oberbeckmann S."/>
            <person name="Bunk B."/>
            <person name="Jeske O."/>
            <person name="Meyerdierks A."/>
            <person name="Storesund J.E."/>
            <person name="Kallscheuer N."/>
            <person name="Luecker S."/>
            <person name="Lage O.M."/>
            <person name="Pohl T."/>
            <person name="Merkel B.J."/>
            <person name="Hornburger P."/>
            <person name="Mueller R.-W."/>
            <person name="Bruemmer F."/>
            <person name="Labrenz M."/>
            <person name="Spormann A.M."/>
            <person name="Op den Camp H."/>
            <person name="Overmann J."/>
            <person name="Amann R."/>
            <person name="Jetten M.S.M."/>
            <person name="Mascher T."/>
            <person name="Medema M.H."/>
            <person name="Devos D.P."/>
            <person name="Kaster A.-K."/>
            <person name="Ovreas L."/>
            <person name="Rohde M."/>
            <person name="Galperin M.Y."/>
            <person name="Jogler C."/>
        </authorList>
    </citation>
    <scope>NUCLEOTIDE SEQUENCE [LARGE SCALE GENOMIC DNA]</scope>
    <source>
        <strain evidence="13 14">Pan181</strain>
    </source>
</reference>
<accession>A0A518AMR8</accession>
<dbReference type="InterPro" id="IPR005861">
    <property type="entry name" value="HisP_aminotrans"/>
</dbReference>
<dbReference type="EMBL" id="CP036278">
    <property type="protein sequence ID" value="QDU56003.1"/>
    <property type="molecule type" value="Genomic_DNA"/>
</dbReference>
<dbReference type="PANTHER" id="PTHR43643">
    <property type="entry name" value="HISTIDINOL-PHOSPHATE AMINOTRANSFERASE 2"/>
    <property type="match status" value="1"/>
</dbReference>
<evidence type="ECO:0000313" key="13">
    <source>
        <dbReference type="EMBL" id="QDU56003.1"/>
    </source>
</evidence>
<dbReference type="GO" id="GO:0004400">
    <property type="term" value="F:histidinol-phosphate transaminase activity"/>
    <property type="evidence" value="ECO:0007669"/>
    <property type="project" value="UniProtKB-UniRule"/>
</dbReference>
<dbReference type="InterPro" id="IPR050106">
    <property type="entry name" value="HistidinolP_aminotransfase"/>
</dbReference>
<evidence type="ECO:0000256" key="9">
    <source>
        <dbReference type="ARBA" id="ARBA00023102"/>
    </source>
</evidence>
<evidence type="ECO:0000256" key="10">
    <source>
        <dbReference type="ARBA" id="ARBA00047481"/>
    </source>
</evidence>
<evidence type="ECO:0000256" key="11">
    <source>
        <dbReference type="HAMAP-Rule" id="MF_01023"/>
    </source>
</evidence>
<keyword evidence="9 11" id="KW-0368">Histidine biosynthesis</keyword>
<evidence type="ECO:0000256" key="7">
    <source>
        <dbReference type="ARBA" id="ARBA00022679"/>
    </source>
</evidence>
<dbReference type="PANTHER" id="PTHR43643:SF6">
    <property type="entry name" value="HISTIDINOL-PHOSPHATE AMINOTRANSFERASE"/>
    <property type="match status" value="1"/>
</dbReference>
<dbReference type="InterPro" id="IPR001917">
    <property type="entry name" value="Aminotrans_II_pyridoxalP_BS"/>
</dbReference>
<dbReference type="Proteomes" id="UP000315750">
    <property type="component" value="Chromosome"/>
</dbReference>
<evidence type="ECO:0000256" key="2">
    <source>
        <dbReference type="ARBA" id="ARBA00005011"/>
    </source>
</evidence>
<feature type="modified residue" description="N6-(pyridoxal phosphate)lysine" evidence="11">
    <location>
        <position position="213"/>
    </location>
</feature>
<dbReference type="RefSeq" id="WP_145246774.1">
    <property type="nucleotide sequence ID" value="NZ_CP036278.1"/>
</dbReference>
<evidence type="ECO:0000256" key="5">
    <source>
        <dbReference type="ARBA" id="ARBA00022576"/>
    </source>
</evidence>
<dbReference type="InterPro" id="IPR004839">
    <property type="entry name" value="Aminotransferase_I/II_large"/>
</dbReference>